<dbReference type="RefSeq" id="WP_171649815.1">
    <property type="nucleotide sequence ID" value="NZ_WHOD01000003.1"/>
</dbReference>
<dbReference type="Pfam" id="PF07833">
    <property type="entry name" value="Cu_amine_oxidN1"/>
    <property type="match status" value="1"/>
</dbReference>
<dbReference type="Proteomes" id="UP000641588">
    <property type="component" value="Unassembled WGS sequence"/>
</dbReference>
<comment type="caution">
    <text evidence="3">The sequence shown here is derived from an EMBL/GenBank/DDBJ whole genome shotgun (WGS) entry which is preliminary data.</text>
</comment>
<feature type="domain" description="Copper amine oxidase-like N-terminal" evidence="2">
    <location>
        <begin position="63"/>
        <end position="118"/>
    </location>
</feature>
<protein>
    <recommendedName>
        <fullName evidence="2">Copper amine oxidase-like N-terminal domain-containing protein</fullName>
    </recommendedName>
</protein>
<keyword evidence="4" id="KW-1185">Reference proteome</keyword>
<evidence type="ECO:0000259" key="2">
    <source>
        <dbReference type="Pfam" id="PF07833"/>
    </source>
</evidence>
<accession>A0A972GIY0</accession>
<organism evidence="3 4">
    <name type="scientific">Paenibacillus foliorum</name>
    <dbReference type="NCBI Taxonomy" id="2654974"/>
    <lineage>
        <taxon>Bacteria</taxon>
        <taxon>Bacillati</taxon>
        <taxon>Bacillota</taxon>
        <taxon>Bacilli</taxon>
        <taxon>Bacillales</taxon>
        <taxon>Paenibacillaceae</taxon>
        <taxon>Paenibacillus</taxon>
    </lineage>
</organism>
<dbReference type="EMBL" id="WHOD01000003">
    <property type="protein sequence ID" value="NOU91646.1"/>
    <property type="molecule type" value="Genomic_DNA"/>
</dbReference>
<dbReference type="InterPro" id="IPR012854">
    <property type="entry name" value="Cu_amine_oxidase-like_N"/>
</dbReference>
<evidence type="ECO:0000256" key="1">
    <source>
        <dbReference type="SAM" id="SignalP"/>
    </source>
</evidence>
<evidence type="ECO:0000313" key="4">
    <source>
        <dbReference type="Proteomes" id="UP000641588"/>
    </source>
</evidence>
<keyword evidence="1" id="KW-0732">Signal</keyword>
<evidence type="ECO:0000313" key="3">
    <source>
        <dbReference type="EMBL" id="NOU91646.1"/>
    </source>
</evidence>
<proteinExistence type="predicted"/>
<sequence>MLKLNRDKLKGFVMGACTFALLASVGTAFADGKLTDINVVQGGIKLFVEGKLIKPTDSDGKIVEPFIYDGTTYLPLRALSNALTNNQKEVKWDGDTSSIYVGQAPVAAQTDIKEVKTYNEMDYYVNKEEKAVFEILDKKITAFNRFSNAYNFTYMLHSNYSQINGQLVVPYKNLGNTNKGGVSFYNVDKKGNKTLIKSFKTTAGDDPIQVSVDVRGVEILEIQTYNRNASGSSVETDGAFYNVTLAGIE</sequence>
<gene>
    <name evidence="3" type="ORF">GC093_00130</name>
</gene>
<dbReference type="AlphaFoldDB" id="A0A972GIY0"/>
<feature type="chain" id="PRO_5036803363" description="Copper amine oxidase-like N-terminal domain-containing protein" evidence="1">
    <location>
        <begin position="31"/>
        <end position="249"/>
    </location>
</feature>
<feature type="signal peptide" evidence="1">
    <location>
        <begin position="1"/>
        <end position="30"/>
    </location>
</feature>
<reference evidence="3" key="1">
    <citation type="submission" date="2019-10" db="EMBL/GenBank/DDBJ databases">
        <title>Description of Paenibacillus glebae sp. nov.</title>
        <authorList>
            <person name="Carlier A."/>
            <person name="Qi S."/>
        </authorList>
    </citation>
    <scope>NUCLEOTIDE SEQUENCE</scope>
    <source>
        <strain evidence="3">LMG 31456</strain>
    </source>
</reference>
<name>A0A972GIY0_9BACL</name>